<dbReference type="Proteomes" id="UP000500956">
    <property type="component" value="Segment"/>
</dbReference>
<keyword evidence="2" id="KW-1185">Reference proteome</keyword>
<name>A0A6G8R401_9CAUD</name>
<evidence type="ECO:0000313" key="1">
    <source>
        <dbReference type="EMBL" id="QIN94935.1"/>
    </source>
</evidence>
<proteinExistence type="predicted"/>
<sequence>MYDKPCIRYSCLLNRWLIDCMLIHNLSIRHLLYESYYLDNY</sequence>
<accession>A0A6G8R401</accession>
<reference evidence="1 2" key="1">
    <citation type="submission" date="2020-02" db="EMBL/GenBank/DDBJ databases">
        <title>Characterization of Proteus podophage Privateer.</title>
        <authorList>
            <person name="Corban J."/>
            <person name="Ramsey J."/>
        </authorList>
    </citation>
    <scope>NUCLEOTIDE SEQUENCE [LARGE SCALE GENOMIC DNA]</scope>
</reference>
<evidence type="ECO:0000313" key="2">
    <source>
        <dbReference type="Proteomes" id="UP000500956"/>
    </source>
</evidence>
<gene>
    <name evidence="1" type="ORF">CPT_Privateer_145</name>
</gene>
<organism evidence="1 2">
    <name type="scientific">Proteus phage Privateer</name>
    <dbReference type="NCBI Taxonomy" id="2712958"/>
    <lineage>
        <taxon>Viruses</taxon>
        <taxon>Duplodnaviria</taxon>
        <taxon>Heunggongvirae</taxon>
        <taxon>Uroviricota</taxon>
        <taxon>Caudoviricetes</taxon>
        <taxon>Grimontviridae</taxon>
        <taxon>Privateervirus</taxon>
        <taxon>Privateervirus privateer</taxon>
    </lineage>
</organism>
<dbReference type="EMBL" id="MT028297">
    <property type="protein sequence ID" value="QIN94935.1"/>
    <property type="molecule type" value="Genomic_DNA"/>
</dbReference>
<protein>
    <submittedName>
        <fullName evidence="1">Uncharacterized protein</fullName>
    </submittedName>
</protein>